<organism evidence="2 3">
    <name type="scientific">Jatrophihabitans endophyticus</name>
    <dbReference type="NCBI Taxonomy" id="1206085"/>
    <lineage>
        <taxon>Bacteria</taxon>
        <taxon>Bacillati</taxon>
        <taxon>Actinomycetota</taxon>
        <taxon>Actinomycetes</taxon>
        <taxon>Jatrophihabitantales</taxon>
        <taxon>Jatrophihabitantaceae</taxon>
        <taxon>Jatrophihabitans</taxon>
    </lineage>
</organism>
<sequence>MSNLERTEWIVVRPEGGIAGGRLAPGYEGQWLRRDQLGAVDVLELGGPQGPVRAYPTEEIELSPAGDIAQVWRVRGDTGADAREHGLDSPDHGPPS</sequence>
<evidence type="ECO:0000256" key="1">
    <source>
        <dbReference type="SAM" id="MobiDB-lite"/>
    </source>
</evidence>
<dbReference type="STRING" id="1206085.SAMN05443575_2263"/>
<feature type="region of interest" description="Disordered" evidence="1">
    <location>
        <begin position="75"/>
        <end position="96"/>
    </location>
</feature>
<evidence type="ECO:0000313" key="3">
    <source>
        <dbReference type="Proteomes" id="UP000186132"/>
    </source>
</evidence>
<name>A0A1M5KUH4_9ACTN</name>
<dbReference type="RefSeq" id="WP_073390182.1">
    <property type="nucleotide sequence ID" value="NZ_FQVU01000003.1"/>
</dbReference>
<gene>
    <name evidence="2" type="ORF">SAMN05443575_2263</name>
</gene>
<accession>A0A1M5KUH4</accession>
<reference evidence="2 3" key="1">
    <citation type="submission" date="2016-11" db="EMBL/GenBank/DDBJ databases">
        <authorList>
            <person name="Jaros S."/>
            <person name="Januszkiewicz K."/>
            <person name="Wedrychowicz H."/>
        </authorList>
    </citation>
    <scope>NUCLEOTIDE SEQUENCE [LARGE SCALE GENOMIC DNA]</scope>
    <source>
        <strain evidence="2 3">DSM 45627</strain>
    </source>
</reference>
<dbReference type="Proteomes" id="UP000186132">
    <property type="component" value="Unassembled WGS sequence"/>
</dbReference>
<protein>
    <submittedName>
        <fullName evidence="2">Uncharacterized protein</fullName>
    </submittedName>
</protein>
<dbReference type="OrthoDB" id="3860495at2"/>
<evidence type="ECO:0000313" key="2">
    <source>
        <dbReference type="EMBL" id="SHG56386.1"/>
    </source>
</evidence>
<dbReference type="AlphaFoldDB" id="A0A1M5KUH4"/>
<dbReference type="EMBL" id="FQVU01000003">
    <property type="protein sequence ID" value="SHG56386.1"/>
    <property type="molecule type" value="Genomic_DNA"/>
</dbReference>
<keyword evidence="3" id="KW-1185">Reference proteome</keyword>
<proteinExistence type="predicted"/>